<dbReference type="EMBL" id="CAWUFR010000139">
    <property type="protein sequence ID" value="CAK6969609.1"/>
    <property type="molecule type" value="Genomic_DNA"/>
</dbReference>
<sequence>MHSTADSDSTAKLANQPSLCSPHGSPPPTVMDAAADFQAAIDKLKNKNLESLANFQKECGAAISALQRTVDVHGKKIQDVEESLTDTCDQLVGLGETVARLTKENEAMKKQLDYLSNYTRTENIRIIGLPESVEMPKPADFVCNLLREVFGPNAFEMPIIIDRVHRTAALKPPADAKPRPLLVRMHSYRVRELVLRLASRHEGPILYWDKRIHFFPDVSPEVARLHSAFTGVKRRLHQANITFRLYHTARLIFMWDNQKVSFSFIDQHMPTTPSVSTGAADT</sequence>
<organism evidence="2 3">
    <name type="scientific">Scomber scombrus</name>
    <name type="common">Atlantic mackerel</name>
    <name type="synonym">Scomber vernalis</name>
    <dbReference type="NCBI Taxonomy" id="13677"/>
    <lineage>
        <taxon>Eukaryota</taxon>
        <taxon>Metazoa</taxon>
        <taxon>Chordata</taxon>
        <taxon>Craniata</taxon>
        <taxon>Vertebrata</taxon>
        <taxon>Euteleostomi</taxon>
        <taxon>Actinopterygii</taxon>
        <taxon>Neopterygii</taxon>
        <taxon>Teleostei</taxon>
        <taxon>Neoteleostei</taxon>
        <taxon>Acanthomorphata</taxon>
        <taxon>Pelagiaria</taxon>
        <taxon>Scombriformes</taxon>
        <taxon>Scombridae</taxon>
        <taxon>Scomber</taxon>
    </lineage>
</organism>
<protein>
    <recommendedName>
        <fullName evidence="4">Transposase element L1Md-A101/L1Md-A102/L1Md-A2</fullName>
    </recommendedName>
</protein>
<keyword evidence="3" id="KW-1185">Reference proteome</keyword>
<feature type="compositionally biased region" description="Polar residues" evidence="1">
    <location>
        <begin position="1"/>
        <end position="19"/>
    </location>
</feature>
<proteinExistence type="predicted"/>
<accession>A0AAV1PD75</accession>
<dbReference type="AlphaFoldDB" id="A0AAV1PD75"/>
<name>A0AAV1PD75_SCOSC</name>
<dbReference type="InterPro" id="IPR004244">
    <property type="entry name" value="Transposase_22"/>
</dbReference>
<comment type="caution">
    <text evidence="2">The sequence shown here is derived from an EMBL/GenBank/DDBJ whole genome shotgun (WGS) entry which is preliminary data.</text>
</comment>
<evidence type="ECO:0000313" key="3">
    <source>
        <dbReference type="Proteomes" id="UP001314229"/>
    </source>
</evidence>
<dbReference type="PANTHER" id="PTHR11505">
    <property type="entry name" value="L1 TRANSPOSABLE ELEMENT-RELATED"/>
    <property type="match status" value="1"/>
</dbReference>
<evidence type="ECO:0000256" key="1">
    <source>
        <dbReference type="SAM" id="MobiDB-lite"/>
    </source>
</evidence>
<evidence type="ECO:0008006" key="4">
    <source>
        <dbReference type="Google" id="ProtNLM"/>
    </source>
</evidence>
<gene>
    <name evidence="2" type="ORF">FSCOSCO3_A031781</name>
</gene>
<dbReference type="Gene3D" id="3.30.70.1820">
    <property type="entry name" value="L1 transposable element, RRM domain"/>
    <property type="match status" value="1"/>
</dbReference>
<reference evidence="2 3" key="1">
    <citation type="submission" date="2024-01" db="EMBL/GenBank/DDBJ databases">
        <authorList>
            <person name="Alioto T."/>
            <person name="Alioto T."/>
            <person name="Gomez Garrido J."/>
        </authorList>
    </citation>
    <scope>NUCLEOTIDE SEQUENCE [LARGE SCALE GENOMIC DNA]</scope>
</reference>
<dbReference type="Proteomes" id="UP001314229">
    <property type="component" value="Unassembled WGS sequence"/>
</dbReference>
<feature type="region of interest" description="Disordered" evidence="1">
    <location>
        <begin position="1"/>
        <end position="29"/>
    </location>
</feature>
<evidence type="ECO:0000313" key="2">
    <source>
        <dbReference type="EMBL" id="CAK6969609.1"/>
    </source>
</evidence>